<protein>
    <submittedName>
        <fullName evidence="1">Uncharacterized protein</fullName>
    </submittedName>
</protein>
<dbReference type="InParanoid" id="A0A1D3CSZ9"/>
<sequence length="66" mass="7546">MARNAQRRREAPHKRCDRVKGAAEDIVDTGDPLRVIFALILVHISSREVLDLLDRGCRVDLSYKET</sequence>
<comment type="caution">
    <text evidence="1">The sequence shown here is derived from an EMBL/GenBank/DDBJ whole genome shotgun (WGS) entry which is preliminary data.</text>
</comment>
<name>A0A1D3CSZ9_9EIME</name>
<dbReference type="EMBL" id="JROU02002069">
    <property type="protein sequence ID" value="OEH74320.1"/>
    <property type="molecule type" value="Genomic_DNA"/>
</dbReference>
<gene>
    <name evidence="1" type="ORF">cyc_01365</name>
</gene>
<reference evidence="1 2" key="1">
    <citation type="journal article" date="2016" name="BMC Genomics">
        <title>Comparative genomics reveals Cyclospora cayetanensis possesses coccidia-like metabolism and invasion components but unique surface antigens.</title>
        <authorList>
            <person name="Liu S."/>
            <person name="Wang L."/>
            <person name="Zheng H."/>
            <person name="Xu Z."/>
            <person name="Roellig D.M."/>
            <person name="Li N."/>
            <person name="Frace M.A."/>
            <person name="Tang K."/>
            <person name="Arrowood M.J."/>
            <person name="Moss D.M."/>
            <person name="Zhang L."/>
            <person name="Feng Y."/>
            <person name="Xiao L."/>
        </authorList>
    </citation>
    <scope>NUCLEOTIDE SEQUENCE [LARGE SCALE GENOMIC DNA]</scope>
    <source>
        <strain evidence="1 2">CHN_HEN01</strain>
    </source>
</reference>
<evidence type="ECO:0000313" key="1">
    <source>
        <dbReference type="EMBL" id="OEH74320.1"/>
    </source>
</evidence>
<accession>A0A1D3CSZ9</accession>
<dbReference type="Proteomes" id="UP000095192">
    <property type="component" value="Unassembled WGS sequence"/>
</dbReference>
<dbReference type="VEuPathDB" id="ToxoDB:cyc_01365"/>
<proteinExistence type="predicted"/>
<organism evidence="1 2">
    <name type="scientific">Cyclospora cayetanensis</name>
    <dbReference type="NCBI Taxonomy" id="88456"/>
    <lineage>
        <taxon>Eukaryota</taxon>
        <taxon>Sar</taxon>
        <taxon>Alveolata</taxon>
        <taxon>Apicomplexa</taxon>
        <taxon>Conoidasida</taxon>
        <taxon>Coccidia</taxon>
        <taxon>Eucoccidiorida</taxon>
        <taxon>Eimeriorina</taxon>
        <taxon>Eimeriidae</taxon>
        <taxon>Cyclospora</taxon>
    </lineage>
</organism>
<evidence type="ECO:0000313" key="2">
    <source>
        <dbReference type="Proteomes" id="UP000095192"/>
    </source>
</evidence>
<keyword evidence="2" id="KW-1185">Reference proteome</keyword>
<dbReference type="AlphaFoldDB" id="A0A1D3CSZ9"/>